<reference evidence="11" key="1">
    <citation type="submission" date="2021-01" db="EMBL/GenBank/DDBJ databases">
        <title>KCTC 19127 draft genome.</title>
        <authorList>
            <person name="An D."/>
        </authorList>
    </citation>
    <scope>NUCLEOTIDE SEQUENCE</scope>
    <source>
        <strain evidence="11">KCTC 19127</strain>
    </source>
</reference>
<keyword evidence="5 8" id="KW-0472">Membrane</keyword>
<evidence type="ECO:0000259" key="9">
    <source>
        <dbReference type="Pfam" id="PF06738"/>
    </source>
</evidence>
<evidence type="ECO:0000256" key="3">
    <source>
        <dbReference type="ARBA" id="ARBA00022692"/>
    </source>
</evidence>
<dbReference type="AlphaFoldDB" id="A0A938YJY6"/>
<evidence type="ECO:0000313" key="11">
    <source>
        <dbReference type="EMBL" id="MBM9476544.1"/>
    </source>
</evidence>
<evidence type="ECO:0000256" key="4">
    <source>
        <dbReference type="ARBA" id="ARBA00022989"/>
    </source>
</evidence>
<evidence type="ECO:0000256" key="2">
    <source>
        <dbReference type="ARBA" id="ARBA00022475"/>
    </source>
</evidence>
<sequence>MEVRRGTGRAAPPSDPPVAPVDPVAAVAAGATSPGADITGTTADTGADLVAAVAAALLADGAETDKVVERAGQIARAAGGRVELRLDWTTCTVQYTDRSGRVARREFAAAPTTVGMNRVMAVDRAVEDFAAGRRTAAQTLTAVSRARALPPANTALFAAACAVGAVCLAVIFGVDHWQAVGLIAVAAGGAGLLRRAIARRGGSNFTQVGAAALLAGLIGAAAVQLDLSSPLRLAAVCPCMVLVPGPHLLNGSFDLARLRIPLGIARLAFATLTLIAIGAGLLVGLTLGGAQLVLEPAGRDVPLLVDAAAAGVVAVCYGVFYSAPLRVLVWPFAVGAAVHALRWVALTHWHLQSAVAAGLACLVAGLILLPVVRRYRIPFSAIGFASVVSLMPGLLVFRTLAALAMLQDADAAGAPALIRSAVDDATVAGLTVLAMALGFLVAVAVHRAVATRPARPVTP</sequence>
<comment type="similarity">
    <text evidence="6">Belongs to the ThrE exporter (TC 2.A.79) family.</text>
</comment>
<keyword evidence="12" id="KW-1185">Reference proteome</keyword>
<dbReference type="Proteomes" id="UP000663801">
    <property type="component" value="Unassembled WGS sequence"/>
</dbReference>
<feature type="transmembrane region" description="Helical" evidence="8">
    <location>
        <begin position="384"/>
        <end position="406"/>
    </location>
</feature>
<comment type="subcellular location">
    <subcellularLocation>
        <location evidence="1">Cell membrane</location>
        <topology evidence="1">Multi-pass membrane protein</topology>
    </subcellularLocation>
</comment>
<organism evidence="11 12">
    <name type="scientific">Nakamurella flavida</name>
    <dbReference type="NCBI Taxonomy" id="363630"/>
    <lineage>
        <taxon>Bacteria</taxon>
        <taxon>Bacillati</taxon>
        <taxon>Actinomycetota</taxon>
        <taxon>Actinomycetes</taxon>
        <taxon>Nakamurellales</taxon>
        <taxon>Nakamurellaceae</taxon>
        <taxon>Nakamurella</taxon>
    </lineage>
</organism>
<feature type="transmembrane region" description="Helical" evidence="8">
    <location>
        <begin position="301"/>
        <end position="320"/>
    </location>
</feature>
<evidence type="ECO:0000256" key="1">
    <source>
        <dbReference type="ARBA" id="ARBA00004651"/>
    </source>
</evidence>
<feature type="transmembrane region" description="Helical" evidence="8">
    <location>
        <begin position="351"/>
        <end position="372"/>
    </location>
</feature>
<name>A0A938YJY6_9ACTN</name>
<comment type="caution">
    <text evidence="11">The sequence shown here is derived from an EMBL/GenBank/DDBJ whole genome shotgun (WGS) entry which is preliminary data.</text>
</comment>
<feature type="transmembrane region" description="Helical" evidence="8">
    <location>
        <begin position="177"/>
        <end position="193"/>
    </location>
</feature>
<feature type="transmembrane region" description="Helical" evidence="8">
    <location>
        <begin position="154"/>
        <end position="171"/>
    </location>
</feature>
<dbReference type="InterPro" id="IPR024528">
    <property type="entry name" value="ThrE_2"/>
</dbReference>
<keyword evidence="4 8" id="KW-1133">Transmembrane helix</keyword>
<feature type="region of interest" description="Disordered" evidence="7">
    <location>
        <begin position="1"/>
        <end position="21"/>
    </location>
</feature>
<dbReference type="GO" id="GO:0015744">
    <property type="term" value="P:succinate transport"/>
    <property type="evidence" value="ECO:0007669"/>
    <property type="project" value="TreeGrafter"/>
</dbReference>
<gene>
    <name evidence="11" type="ORF">JL107_08830</name>
</gene>
<evidence type="ECO:0000256" key="8">
    <source>
        <dbReference type="SAM" id="Phobius"/>
    </source>
</evidence>
<dbReference type="PANTHER" id="PTHR34390">
    <property type="entry name" value="UPF0442 PROTEIN YJJB-RELATED"/>
    <property type="match status" value="1"/>
</dbReference>
<dbReference type="InterPro" id="IPR050539">
    <property type="entry name" value="ThrE_Dicarb/AminoAcid_Exp"/>
</dbReference>
<dbReference type="Pfam" id="PF06738">
    <property type="entry name" value="ThrE"/>
    <property type="match status" value="1"/>
</dbReference>
<keyword evidence="3 8" id="KW-0812">Transmembrane</keyword>
<dbReference type="RefSeq" id="WP_205256659.1">
    <property type="nucleotide sequence ID" value="NZ_BAAAPV010000004.1"/>
</dbReference>
<feature type="transmembrane region" description="Helical" evidence="8">
    <location>
        <begin position="269"/>
        <end position="289"/>
    </location>
</feature>
<feature type="domain" description="Threonine/Serine exporter ThrE" evidence="10">
    <location>
        <begin position="308"/>
        <end position="443"/>
    </location>
</feature>
<proteinExistence type="inferred from homology"/>
<evidence type="ECO:0000256" key="5">
    <source>
        <dbReference type="ARBA" id="ARBA00023136"/>
    </source>
</evidence>
<evidence type="ECO:0000256" key="6">
    <source>
        <dbReference type="ARBA" id="ARBA00034125"/>
    </source>
</evidence>
<feature type="transmembrane region" description="Helical" evidence="8">
    <location>
        <begin position="231"/>
        <end position="249"/>
    </location>
</feature>
<accession>A0A938YJY6</accession>
<feature type="transmembrane region" description="Helical" evidence="8">
    <location>
        <begin position="327"/>
        <end position="345"/>
    </location>
</feature>
<feature type="transmembrane region" description="Helical" evidence="8">
    <location>
        <begin position="426"/>
        <end position="445"/>
    </location>
</feature>
<evidence type="ECO:0000313" key="12">
    <source>
        <dbReference type="Proteomes" id="UP000663801"/>
    </source>
</evidence>
<dbReference type="Pfam" id="PF12821">
    <property type="entry name" value="ThrE_2"/>
    <property type="match status" value="1"/>
</dbReference>
<dbReference type="GO" id="GO:0005886">
    <property type="term" value="C:plasma membrane"/>
    <property type="evidence" value="ECO:0007669"/>
    <property type="project" value="UniProtKB-SubCell"/>
</dbReference>
<protein>
    <submittedName>
        <fullName evidence="11">Threonine/serine exporter family protein</fullName>
    </submittedName>
</protein>
<dbReference type="EMBL" id="JAERWL010000008">
    <property type="protein sequence ID" value="MBM9476544.1"/>
    <property type="molecule type" value="Genomic_DNA"/>
</dbReference>
<evidence type="ECO:0000259" key="10">
    <source>
        <dbReference type="Pfam" id="PF12821"/>
    </source>
</evidence>
<feature type="domain" description="Threonine/serine exporter-like N-terminal" evidence="9">
    <location>
        <begin position="49"/>
        <end position="287"/>
    </location>
</feature>
<dbReference type="PANTHER" id="PTHR34390:SF2">
    <property type="entry name" value="SUCCINATE TRANSPORTER SUBUNIT YJJP-RELATED"/>
    <property type="match status" value="1"/>
</dbReference>
<dbReference type="InterPro" id="IPR010619">
    <property type="entry name" value="ThrE-like_N"/>
</dbReference>
<dbReference type="GO" id="GO:0022857">
    <property type="term" value="F:transmembrane transporter activity"/>
    <property type="evidence" value="ECO:0007669"/>
    <property type="project" value="InterPro"/>
</dbReference>
<keyword evidence="2" id="KW-1003">Cell membrane</keyword>
<feature type="transmembrane region" description="Helical" evidence="8">
    <location>
        <begin position="205"/>
        <end position="225"/>
    </location>
</feature>
<evidence type="ECO:0000256" key="7">
    <source>
        <dbReference type="SAM" id="MobiDB-lite"/>
    </source>
</evidence>